<dbReference type="PANTHER" id="PTHR43267:SF1">
    <property type="entry name" value="TRNA THREONYLCARBAMOYLADENOSINE DEHYDRATASE"/>
    <property type="match status" value="1"/>
</dbReference>
<proteinExistence type="predicted"/>
<dbReference type="GO" id="GO:0061504">
    <property type="term" value="P:cyclic threonylcarbamoyladenosine biosynthetic process"/>
    <property type="evidence" value="ECO:0007669"/>
    <property type="project" value="TreeGrafter"/>
</dbReference>
<name>A0A923NM73_9FIRM</name>
<dbReference type="GO" id="GO:0008641">
    <property type="term" value="F:ubiquitin-like modifier activating enzyme activity"/>
    <property type="evidence" value="ECO:0007669"/>
    <property type="project" value="InterPro"/>
</dbReference>
<dbReference type="AlphaFoldDB" id="A0A923NM73"/>
<evidence type="ECO:0000313" key="3">
    <source>
        <dbReference type="Proteomes" id="UP000602647"/>
    </source>
</evidence>
<gene>
    <name evidence="2" type="ORF">H9L42_12530</name>
</gene>
<dbReference type="PANTHER" id="PTHR43267">
    <property type="entry name" value="TRNA THREONYLCARBAMOYLADENOSINE DEHYDRATASE"/>
    <property type="match status" value="1"/>
</dbReference>
<dbReference type="InterPro" id="IPR045886">
    <property type="entry name" value="ThiF/MoeB/HesA"/>
</dbReference>
<dbReference type="InterPro" id="IPR000594">
    <property type="entry name" value="ThiF_NAD_FAD-bd"/>
</dbReference>
<dbReference type="InterPro" id="IPR035985">
    <property type="entry name" value="Ubiquitin-activating_enz"/>
</dbReference>
<accession>A0A923NM73</accession>
<reference evidence="2" key="1">
    <citation type="submission" date="2020-08" db="EMBL/GenBank/DDBJ databases">
        <title>Genome public.</title>
        <authorList>
            <person name="Liu C."/>
            <person name="Sun Q."/>
        </authorList>
    </citation>
    <scope>NUCLEOTIDE SEQUENCE</scope>
    <source>
        <strain evidence="2">BX12</strain>
    </source>
</reference>
<feature type="domain" description="THIF-type NAD/FAD binding fold" evidence="1">
    <location>
        <begin position="6"/>
        <end position="224"/>
    </location>
</feature>
<dbReference type="SUPFAM" id="SSF69572">
    <property type="entry name" value="Activating enzymes of the ubiquitin-like proteins"/>
    <property type="match status" value="1"/>
</dbReference>
<evidence type="ECO:0000313" key="2">
    <source>
        <dbReference type="EMBL" id="MBC6680647.1"/>
    </source>
</evidence>
<dbReference type="RefSeq" id="WP_187303745.1">
    <property type="nucleotide sequence ID" value="NZ_JACRYT010000016.1"/>
</dbReference>
<dbReference type="EMBL" id="JACRYT010000016">
    <property type="protein sequence ID" value="MBC6680647.1"/>
    <property type="molecule type" value="Genomic_DNA"/>
</dbReference>
<dbReference type="Proteomes" id="UP000602647">
    <property type="component" value="Unassembled WGS sequence"/>
</dbReference>
<dbReference type="CDD" id="cd00757">
    <property type="entry name" value="ThiF_MoeB_HesA_family"/>
    <property type="match status" value="1"/>
</dbReference>
<dbReference type="GO" id="GO:0061503">
    <property type="term" value="F:tRNA threonylcarbamoyladenosine dehydratase"/>
    <property type="evidence" value="ECO:0007669"/>
    <property type="project" value="TreeGrafter"/>
</dbReference>
<keyword evidence="3" id="KW-1185">Reference proteome</keyword>
<evidence type="ECO:0000259" key="1">
    <source>
        <dbReference type="Pfam" id="PF00899"/>
    </source>
</evidence>
<dbReference type="Pfam" id="PF00899">
    <property type="entry name" value="ThiF"/>
    <property type="match status" value="1"/>
</dbReference>
<comment type="caution">
    <text evidence="2">The sequence shown here is derived from an EMBL/GenBank/DDBJ whole genome shotgun (WGS) entry which is preliminary data.</text>
</comment>
<protein>
    <submittedName>
        <fullName evidence="2">HesA/MoeB/ThiF family protein</fullName>
    </submittedName>
</protein>
<dbReference type="Gene3D" id="3.40.50.720">
    <property type="entry name" value="NAD(P)-binding Rossmann-like Domain"/>
    <property type="match status" value="1"/>
</dbReference>
<sequence>MIAQRYERNIGTITEEENEKLQACSVCVAGCGGLGGYIIEGLARIGVGFITAIDGDVFQLSNLNRQLFSTERNLGYHKALAAQERIQAVNSATEIHPLCCYLTEENAEELITKRYDAVVDALDNIPGRRLLAQTCAKQGVPLIHGAIAGWQGQVTVILPGDTGLDRLYPEGAEKGIETETGNPVFTPAIVGALEVAETVKVLLGRPQTLRNKLLTIDLLEQEYDLIEL</sequence>
<organism evidence="2 3">
    <name type="scientific">Zhenpiania hominis</name>
    <dbReference type="NCBI Taxonomy" id="2763644"/>
    <lineage>
        <taxon>Bacteria</taxon>
        <taxon>Bacillati</taxon>
        <taxon>Bacillota</taxon>
        <taxon>Clostridia</taxon>
        <taxon>Peptostreptococcales</taxon>
        <taxon>Anaerovoracaceae</taxon>
        <taxon>Zhenpiania</taxon>
    </lineage>
</organism>